<comment type="similarity">
    <text evidence="2 10">Belongs to the GSP L family.</text>
</comment>
<evidence type="ECO:0000313" key="14">
    <source>
        <dbReference type="Proteomes" id="UP000265560"/>
    </source>
</evidence>
<dbReference type="AlphaFoldDB" id="A0A385Z4P8"/>
<evidence type="ECO:0000256" key="5">
    <source>
        <dbReference type="ARBA" id="ARBA00022519"/>
    </source>
</evidence>
<evidence type="ECO:0000256" key="9">
    <source>
        <dbReference type="ARBA" id="ARBA00023136"/>
    </source>
</evidence>
<sequence length="379" mass="41572">MTLACVFLPPAACAGSDAELMVQYLHDGIRSSQSFAEVLPQLTLPWRLILPVEVITACAVQLPTQKSRWLRQALPFAVEELLAEDVELMHLALGEQLADGRHRVFAVRRSWLAAWLELCGDKRPSLIQVDADLLPGEGTQLCWLDGRWLLGGIASARMAVTAEDWPALAAICPPPVVVHAPAEQPLPEGIEDAQLVDDAHAWLASQTAGCNLAQAEFAVREARTEWRRWRPLLGLVGLWLVLQWGFNLVQSWQLRHQGDTYAAASERLYRELFPEDSKLINLRRQFDQHVAEASGAGQSRLLGLLGQAIAAMLAEGAQVRVQQLDFSDSRGDLALQVQAPGFEALERLRERLIAAGLTVQLGSASREESGVSARLVIGG</sequence>
<evidence type="ECO:0000256" key="2">
    <source>
        <dbReference type="ARBA" id="ARBA00005318"/>
    </source>
</evidence>
<evidence type="ECO:0000256" key="7">
    <source>
        <dbReference type="ARBA" id="ARBA00022927"/>
    </source>
</evidence>
<evidence type="ECO:0000256" key="3">
    <source>
        <dbReference type="ARBA" id="ARBA00022448"/>
    </source>
</evidence>
<dbReference type="RefSeq" id="WP_119894165.1">
    <property type="nucleotide sequence ID" value="NZ_CP032419.1"/>
</dbReference>
<evidence type="ECO:0000259" key="12">
    <source>
        <dbReference type="Pfam" id="PF12693"/>
    </source>
</evidence>
<dbReference type="Pfam" id="PF05134">
    <property type="entry name" value="T2SSL"/>
    <property type="match status" value="1"/>
</dbReference>
<feature type="domain" description="GspL cytoplasmic actin-ATPase-like" evidence="11">
    <location>
        <begin position="8"/>
        <end position="219"/>
    </location>
</feature>
<dbReference type="SUPFAM" id="SSF53067">
    <property type="entry name" value="Actin-like ATPase domain"/>
    <property type="match status" value="1"/>
</dbReference>
<evidence type="ECO:0000256" key="4">
    <source>
        <dbReference type="ARBA" id="ARBA00022475"/>
    </source>
</evidence>
<evidence type="ECO:0000256" key="1">
    <source>
        <dbReference type="ARBA" id="ARBA00004377"/>
    </source>
</evidence>
<dbReference type="CDD" id="cd24017">
    <property type="entry name" value="ASKHA_T2SSL_N"/>
    <property type="match status" value="1"/>
</dbReference>
<keyword evidence="14" id="KW-1185">Reference proteome</keyword>
<keyword evidence="6" id="KW-0812">Transmembrane</keyword>
<comment type="function">
    <text evidence="10">Inner membrane component of the type II secretion system required for the energy-dependent secretion of extracellular factors such as proteases and toxins from the periplasm.</text>
</comment>
<dbReference type="NCBIfam" id="TIGR01709">
    <property type="entry name" value="typeII_sec_gspL"/>
    <property type="match status" value="1"/>
</dbReference>
<dbReference type="Gene3D" id="3.30.1360.100">
    <property type="entry name" value="General secretion pathway protein M, EpsM"/>
    <property type="match status" value="1"/>
</dbReference>
<dbReference type="OrthoDB" id="7011844at2"/>
<dbReference type="InterPro" id="IPR025691">
    <property type="entry name" value="GspL_pp_dom"/>
</dbReference>
<dbReference type="Proteomes" id="UP000265560">
    <property type="component" value="Chromosome"/>
</dbReference>
<dbReference type="GO" id="GO:0009276">
    <property type="term" value="C:Gram-negative-bacterium-type cell wall"/>
    <property type="evidence" value="ECO:0007669"/>
    <property type="project" value="InterPro"/>
</dbReference>
<keyword evidence="4" id="KW-1003">Cell membrane</keyword>
<reference evidence="14" key="1">
    <citation type="submission" date="2018-09" db="EMBL/GenBank/DDBJ databases">
        <authorList>
            <person name="Zhu H."/>
        </authorList>
    </citation>
    <scope>NUCLEOTIDE SEQUENCE [LARGE SCALE GENOMIC DNA]</scope>
    <source>
        <strain evidence="14">K2W31S-8</strain>
    </source>
</reference>
<organism evidence="13 14">
    <name type="scientific">Pseudomonas cavernae</name>
    <dbReference type="NCBI Taxonomy" id="2320867"/>
    <lineage>
        <taxon>Bacteria</taxon>
        <taxon>Pseudomonadati</taxon>
        <taxon>Pseudomonadota</taxon>
        <taxon>Gammaproteobacteria</taxon>
        <taxon>Pseudomonadales</taxon>
        <taxon>Pseudomonadaceae</taxon>
        <taxon>Pseudomonas</taxon>
    </lineage>
</organism>
<dbReference type="PIRSF" id="PIRSF015761">
    <property type="entry name" value="Protein_L"/>
    <property type="match status" value="1"/>
</dbReference>
<name>A0A385Z4P8_9PSED</name>
<dbReference type="InterPro" id="IPR024230">
    <property type="entry name" value="GspL_cyto_dom"/>
</dbReference>
<keyword evidence="7 10" id="KW-0653">Protein transport</keyword>
<comment type="subcellular location">
    <subcellularLocation>
        <location evidence="1">Cell inner membrane</location>
        <topology evidence="1">Single-pass membrane protein</topology>
    </subcellularLocation>
</comment>
<evidence type="ECO:0000256" key="10">
    <source>
        <dbReference type="PIRNR" id="PIRNR015761"/>
    </source>
</evidence>
<dbReference type="InterPro" id="IPR043129">
    <property type="entry name" value="ATPase_NBD"/>
</dbReference>
<keyword evidence="5" id="KW-0997">Cell inner membrane</keyword>
<dbReference type="GO" id="GO:0015627">
    <property type="term" value="C:type II protein secretion system complex"/>
    <property type="evidence" value="ECO:0007669"/>
    <property type="project" value="InterPro"/>
</dbReference>
<evidence type="ECO:0000256" key="6">
    <source>
        <dbReference type="ARBA" id="ARBA00022692"/>
    </source>
</evidence>
<dbReference type="GO" id="GO:0005886">
    <property type="term" value="C:plasma membrane"/>
    <property type="evidence" value="ECO:0007669"/>
    <property type="project" value="UniProtKB-SubCell"/>
</dbReference>
<keyword evidence="9" id="KW-0472">Membrane</keyword>
<evidence type="ECO:0000256" key="8">
    <source>
        <dbReference type="ARBA" id="ARBA00022989"/>
    </source>
</evidence>
<keyword evidence="8" id="KW-1133">Transmembrane helix</keyword>
<feature type="domain" description="GspL periplasmic" evidence="12">
    <location>
        <begin position="225"/>
        <end position="378"/>
    </location>
</feature>
<gene>
    <name evidence="13" type="primary">gspL</name>
    <name evidence="13" type="ORF">D3880_14595</name>
</gene>
<evidence type="ECO:0000313" key="13">
    <source>
        <dbReference type="EMBL" id="AYC33510.1"/>
    </source>
</evidence>
<protein>
    <recommendedName>
        <fullName evidence="10">Type II secretion system protein L</fullName>
        <shortName evidence="10">T2SS protein L</shortName>
    </recommendedName>
</protein>
<proteinExistence type="inferred from homology"/>
<keyword evidence="3 10" id="KW-0813">Transport</keyword>
<dbReference type="Gene3D" id="3.30.420.380">
    <property type="match status" value="1"/>
</dbReference>
<dbReference type="KEGG" id="pcav:D3880_14595"/>
<dbReference type="InterPro" id="IPR007812">
    <property type="entry name" value="T2SS_protein-GspL"/>
</dbReference>
<evidence type="ECO:0000259" key="11">
    <source>
        <dbReference type="Pfam" id="PF05134"/>
    </source>
</evidence>
<dbReference type="EMBL" id="CP032419">
    <property type="protein sequence ID" value="AYC33510.1"/>
    <property type="molecule type" value="Genomic_DNA"/>
</dbReference>
<accession>A0A385Z4P8</accession>
<dbReference type="GO" id="GO:0015628">
    <property type="term" value="P:protein secretion by the type II secretion system"/>
    <property type="evidence" value="ECO:0007669"/>
    <property type="project" value="InterPro"/>
</dbReference>
<dbReference type="Pfam" id="PF12693">
    <property type="entry name" value="GspL_C"/>
    <property type="match status" value="1"/>
</dbReference>